<organism evidence="4 5">
    <name type="scientific">Coraliomargarita akajimensis (strain DSM 45221 / IAM 15411 / JCM 23193 / KCTC 12865 / 04OKA010-24)</name>
    <dbReference type="NCBI Taxonomy" id="583355"/>
    <lineage>
        <taxon>Bacteria</taxon>
        <taxon>Pseudomonadati</taxon>
        <taxon>Verrucomicrobiota</taxon>
        <taxon>Opitutia</taxon>
        <taxon>Puniceicoccales</taxon>
        <taxon>Coraliomargaritaceae</taxon>
        <taxon>Coraliomargarita</taxon>
    </lineage>
</organism>
<feature type="region of interest" description="Disordered" evidence="1">
    <location>
        <begin position="1"/>
        <end position="21"/>
    </location>
</feature>
<evidence type="ECO:0000259" key="3">
    <source>
        <dbReference type="Pfam" id="PF04773"/>
    </source>
</evidence>
<gene>
    <name evidence="4" type="ordered locus">Caka_2797</name>
</gene>
<dbReference type="KEGG" id="caa:Caka_2797"/>
<dbReference type="InterPro" id="IPR006860">
    <property type="entry name" value="FecR"/>
</dbReference>
<reference evidence="4 5" key="1">
    <citation type="journal article" date="2010" name="Stand. Genomic Sci.">
        <title>Complete genome sequence of Coraliomargarita akajimensis type strain (04OKA010-24).</title>
        <authorList>
            <person name="Mavromatis K."/>
            <person name="Abt B."/>
            <person name="Brambilla E."/>
            <person name="Lapidus A."/>
            <person name="Copeland A."/>
            <person name="Deshpande S."/>
            <person name="Nolan M."/>
            <person name="Lucas S."/>
            <person name="Tice H."/>
            <person name="Cheng J.F."/>
            <person name="Han C."/>
            <person name="Detter J.C."/>
            <person name="Woyke T."/>
            <person name="Goodwin L."/>
            <person name="Pitluck S."/>
            <person name="Held B."/>
            <person name="Brettin T."/>
            <person name="Tapia R."/>
            <person name="Ivanova N."/>
            <person name="Mikhailova N."/>
            <person name="Pati A."/>
            <person name="Liolios K."/>
            <person name="Chen A."/>
            <person name="Palaniappan K."/>
            <person name="Land M."/>
            <person name="Hauser L."/>
            <person name="Chang Y.J."/>
            <person name="Jeffries C.D."/>
            <person name="Rohde M."/>
            <person name="Goker M."/>
            <person name="Bristow J."/>
            <person name="Eisen J.A."/>
            <person name="Markowitz V."/>
            <person name="Hugenholtz P."/>
            <person name="Klenk H.P."/>
            <person name="Kyrpides N.C."/>
        </authorList>
    </citation>
    <scope>NUCLEOTIDE SEQUENCE [LARGE SCALE GENOMIC DNA]</scope>
    <source>
        <strain evidence="5">DSM 45221 / IAM 15411 / JCM 23193 / KCTC 12865</strain>
    </source>
</reference>
<feature type="domain" description="FecR protein" evidence="3">
    <location>
        <begin position="149"/>
        <end position="242"/>
    </location>
</feature>
<name>D5EQJ7_CORAD</name>
<evidence type="ECO:0000313" key="5">
    <source>
        <dbReference type="Proteomes" id="UP000000925"/>
    </source>
</evidence>
<dbReference type="InterPro" id="IPR012373">
    <property type="entry name" value="Ferrdict_sens_TM"/>
</dbReference>
<proteinExistence type="predicted"/>
<dbReference type="PANTHER" id="PTHR30273">
    <property type="entry name" value="PERIPLASMIC SIGNAL SENSOR AND SIGMA FACTOR ACTIVATOR FECR-RELATED"/>
    <property type="match status" value="1"/>
</dbReference>
<dbReference type="Proteomes" id="UP000000925">
    <property type="component" value="Chromosome"/>
</dbReference>
<dbReference type="GO" id="GO:0016989">
    <property type="term" value="F:sigma factor antagonist activity"/>
    <property type="evidence" value="ECO:0007669"/>
    <property type="project" value="TreeGrafter"/>
</dbReference>
<dbReference type="HOGENOM" id="CLU_690216_0_0_0"/>
<feature type="transmembrane region" description="Helical" evidence="2">
    <location>
        <begin position="78"/>
        <end position="98"/>
    </location>
</feature>
<dbReference type="STRING" id="583355.Caka_2797"/>
<keyword evidence="2" id="KW-0472">Membrane</keyword>
<dbReference type="PANTHER" id="PTHR30273:SF2">
    <property type="entry name" value="PROTEIN FECR"/>
    <property type="match status" value="1"/>
</dbReference>
<keyword evidence="5" id="KW-1185">Reference proteome</keyword>
<dbReference type="Gene3D" id="2.60.120.1440">
    <property type="match status" value="1"/>
</dbReference>
<keyword evidence="2" id="KW-1133">Transmembrane helix</keyword>
<accession>D5EQJ7</accession>
<dbReference type="RefSeq" id="WP_013044533.1">
    <property type="nucleotide sequence ID" value="NC_014008.1"/>
</dbReference>
<dbReference type="Pfam" id="PF04773">
    <property type="entry name" value="FecR"/>
    <property type="match status" value="1"/>
</dbReference>
<evidence type="ECO:0000256" key="1">
    <source>
        <dbReference type="SAM" id="MobiDB-lite"/>
    </source>
</evidence>
<evidence type="ECO:0000256" key="2">
    <source>
        <dbReference type="SAM" id="Phobius"/>
    </source>
</evidence>
<sequence>MSDDPSSIPAPAPDAESKAKREYGQDIAIDALLETCYRAPKAAPHTSSAPKAVEATPEAELRVVPSPRRRIPSHTMKAAAIAAMCTLSAVGLVTWLMLSQGTSDQPLALVDAATTLKVRSLDGPVKKLNLRSNTWTHLEPGSAVTVGERIQTDDNASITFAYADGSTLELEQSSELELQSVDKDIKAKSLLLSSGKVHIYATPQSSTFTASTPYAKAEVLGTSFSLAVKNASTELVVDSGEVSFQRSSNFQPSTAEESIIVHSGEQAELGPAVEIVRTTELEEPYIKSFSIFSIKDERIVYEMLPQNGTVQLSLATLPKEGFNIFINIEGEVSQVYVNVNGKFHTEKFPPYTVGGDRLVYGEKHNSWEVEAGTYRIVTIPTDQDGNDRPKQELTIQFTD</sequence>
<dbReference type="EMBL" id="CP001998">
    <property type="protein sequence ID" value="ADE55811.1"/>
    <property type="molecule type" value="Genomic_DNA"/>
</dbReference>
<protein>
    <submittedName>
        <fullName evidence="4">FecR protein</fullName>
    </submittedName>
</protein>
<keyword evidence="2" id="KW-0812">Transmembrane</keyword>
<evidence type="ECO:0000313" key="4">
    <source>
        <dbReference type="EMBL" id="ADE55811.1"/>
    </source>
</evidence>
<dbReference type="AlphaFoldDB" id="D5EQJ7"/>
<dbReference type="eggNOG" id="COG3712">
    <property type="taxonomic scope" value="Bacteria"/>
</dbReference>